<evidence type="ECO:0000313" key="4">
    <source>
        <dbReference type="EMBL" id="AQT28573.1"/>
    </source>
</evidence>
<protein>
    <submittedName>
        <fullName evidence="4">Uncharacterized protein</fullName>
    </submittedName>
</protein>
<dbReference type="EMBL" id="KY448244">
    <property type="protein sequence ID" value="AQT28573.1"/>
    <property type="molecule type" value="Genomic_DNA"/>
</dbReference>
<evidence type="ECO:0000313" key="5">
    <source>
        <dbReference type="Proteomes" id="UP000221250"/>
    </source>
</evidence>
<reference evidence="4 5" key="1">
    <citation type="submission" date="2017-01" db="EMBL/GenBank/DDBJ databases">
        <authorList>
            <person name="Mah S.A."/>
            <person name="Swanson W.J."/>
            <person name="Moy G.W."/>
            <person name="Vacquier V.D."/>
        </authorList>
    </citation>
    <scope>NUCLEOTIDE SEQUENCE [LARGE SCALE GENOMIC DNA]</scope>
</reference>
<dbReference type="InterPro" id="IPR009079">
    <property type="entry name" value="4_helix_cytokine-like_core"/>
</dbReference>
<keyword evidence="1" id="KW-1125">Evasion of host immunity by viral interleukin-like protein</keyword>
<keyword evidence="3" id="KW-1133">Transmembrane helix</keyword>
<proteinExistence type="predicted"/>
<name>A0A1S6L329_9CAUD</name>
<evidence type="ECO:0000256" key="1">
    <source>
        <dbReference type="ARBA" id="ARBA00022938"/>
    </source>
</evidence>
<evidence type="ECO:0000256" key="2">
    <source>
        <dbReference type="ARBA" id="ARBA00023280"/>
    </source>
</evidence>
<dbReference type="Gene3D" id="1.20.1250.10">
    <property type="match status" value="1"/>
</dbReference>
<keyword evidence="2" id="KW-0945">Host-virus interaction</keyword>
<keyword evidence="5" id="KW-1185">Reference proteome</keyword>
<keyword evidence="3" id="KW-0812">Transmembrane</keyword>
<keyword evidence="3" id="KW-0472">Membrane</keyword>
<accession>A0A1S6L329</accession>
<feature type="transmembrane region" description="Helical" evidence="3">
    <location>
        <begin position="12"/>
        <end position="33"/>
    </location>
</feature>
<evidence type="ECO:0000256" key="3">
    <source>
        <dbReference type="SAM" id="Phobius"/>
    </source>
</evidence>
<organism evidence="4 5">
    <name type="scientific">Erwinia phage vB_EamM_Yoloswag</name>
    <dbReference type="NCBI Taxonomy" id="1958956"/>
    <lineage>
        <taxon>Viruses</taxon>
        <taxon>Duplodnaviria</taxon>
        <taxon>Heunggongvirae</taxon>
        <taxon>Uroviricota</taxon>
        <taxon>Caudoviricetes</taxon>
        <taxon>Yoloswagvirus</taxon>
        <taxon>Yoloswagvirus yoloswag</taxon>
    </lineage>
</organism>
<dbReference type="Proteomes" id="UP000221250">
    <property type="component" value="Segment"/>
</dbReference>
<keyword evidence="2" id="KW-0899">Viral immunoevasion</keyword>
<sequence>MWTDLIGQILGSNFPTILSVIVAVAAIIGYYFYVLPRLERLKELEAKEEAGTFDSSESKEQLALIQQAITAMAEAGPVDNLDFKEGIDSIYKAMQRFERTLSTISKDAKDGTEIQQEILRTVHDMRLELTGLRQRVQSISGALYQTTGTAGGGFSDLRELQ</sequence>
<gene>
    <name evidence="4" type="ORF">YOLOSWAG_90</name>
</gene>